<feature type="transmembrane region" description="Helical" evidence="7">
    <location>
        <begin position="80"/>
        <end position="104"/>
    </location>
</feature>
<keyword evidence="6" id="KW-0813">Transport</keyword>
<feature type="transmembrane region" description="Helical" evidence="7">
    <location>
        <begin position="116"/>
        <end position="139"/>
    </location>
</feature>
<evidence type="ECO:0000256" key="7">
    <source>
        <dbReference type="SAM" id="Phobius"/>
    </source>
</evidence>
<evidence type="ECO:0000256" key="5">
    <source>
        <dbReference type="ARBA" id="ARBA00023136"/>
    </source>
</evidence>
<sequence>MNTFETTLYDLARIFLVPVTLLIMVSLAYAFATLGVFAVEAFQRRRGTYRSRLLAFQAEANAGSDDLELWIMRRLEWLRIVSRSAPMLGLVATMIPMGPALLALTGNDASAVGANLAVAFSSVILALVSASISFFVLTVRRRWLLEELRSFERAKGIV</sequence>
<protein>
    <submittedName>
        <fullName evidence="9">Putative transporter PduT for various metalloporphyrins</fullName>
    </submittedName>
</protein>
<keyword evidence="6" id="KW-0653">Protein transport</keyword>
<dbReference type="RefSeq" id="WP_152276682.1">
    <property type="nucleotide sequence ID" value="NZ_WEKV01000008.1"/>
</dbReference>
<feature type="domain" description="MotA/TolQ/ExbB proton channel" evidence="8">
    <location>
        <begin position="72"/>
        <end position="143"/>
    </location>
</feature>
<reference evidence="9 10" key="1">
    <citation type="submission" date="2019-10" db="EMBL/GenBank/DDBJ databases">
        <title>Draft Genome Sequence of the Caffeine Degrading Methylotroph Methylorubrum populi PINKEL.</title>
        <authorList>
            <person name="Dawson S.C."/>
            <person name="Zhang X."/>
            <person name="Wright M.E."/>
            <person name="Sharma G."/>
            <person name="Langner J.T."/>
            <person name="Ditty J.L."/>
            <person name="Subuyuj G.A."/>
        </authorList>
    </citation>
    <scope>NUCLEOTIDE SEQUENCE [LARGE SCALE GENOMIC DNA]</scope>
    <source>
        <strain evidence="9 10">Pinkel</strain>
    </source>
</reference>
<keyword evidence="2" id="KW-1003">Cell membrane</keyword>
<dbReference type="Proteomes" id="UP000469949">
    <property type="component" value="Unassembled WGS sequence"/>
</dbReference>
<keyword evidence="3 7" id="KW-0812">Transmembrane</keyword>
<evidence type="ECO:0000259" key="8">
    <source>
        <dbReference type="Pfam" id="PF01618"/>
    </source>
</evidence>
<dbReference type="Pfam" id="PF01618">
    <property type="entry name" value="MotA_ExbB"/>
    <property type="match status" value="1"/>
</dbReference>
<dbReference type="InterPro" id="IPR002898">
    <property type="entry name" value="MotA_ExbB_proton_chnl"/>
</dbReference>
<gene>
    <name evidence="9" type="ORF">F8B43_1784</name>
</gene>
<dbReference type="AlphaFoldDB" id="A0A833N1P3"/>
<proteinExistence type="inferred from homology"/>
<evidence type="ECO:0000256" key="3">
    <source>
        <dbReference type="ARBA" id="ARBA00022692"/>
    </source>
</evidence>
<comment type="caution">
    <text evidence="9">The sequence shown here is derived from an EMBL/GenBank/DDBJ whole genome shotgun (WGS) entry which is preliminary data.</text>
</comment>
<evidence type="ECO:0000256" key="6">
    <source>
        <dbReference type="RuleBase" id="RU004057"/>
    </source>
</evidence>
<comment type="subcellular location">
    <subcellularLocation>
        <location evidence="1">Cell membrane</location>
        <topology evidence="1">Multi-pass membrane protein</topology>
    </subcellularLocation>
    <subcellularLocation>
        <location evidence="6">Membrane</location>
        <topology evidence="6">Multi-pass membrane protein</topology>
    </subcellularLocation>
</comment>
<keyword evidence="5 7" id="KW-0472">Membrane</keyword>
<dbReference type="GO" id="GO:0015031">
    <property type="term" value="P:protein transport"/>
    <property type="evidence" value="ECO:0007669"/>
    <property type="project" value="UniProtKB-KW"/>
</dbReference>
<name>A0A833N1P3_9HYPH</name>
<evidence type="ECO:0000313" key="10">
    <source>
        <dbReference type="Proteomes" id="UP000469949"/>
    </source>
</evidence>
<organism evidence="9 10">
    <name type="scientific">Methylorubrum populi</name>
    <dbReference type="NCBI Taxonomy" id="223967"/>
    <lineage>
        <taxon>Bacteria</taxon>
        <taxon>Pseudomonadati</taxon>
        <taxon>Pseudomonadota</taxon>
        <taxon>Alphaproteobacteria</taxon>
        <taxon>Hyphomicrobiales</taxon>
        <taxon>Methylobacteriaceae</taxon>
        <taxon>Methylorubrum</taxon>
    </lineage>
</organism>
<evidence type="ECO:0000256" key="1">
    <source>
        <dbReference type="ARBA" id="ARBA00004651"/>
    </source>
</evidence>
<evidence type="ECO:0000313" key="9">
    <source>
        <dbReference type="EMBL" id="KAB7786383.1"/>
    </source>
</evidence>
<feature type="transmembrane region" description="Helical" evidence="7">
    <location>
        <begin position="15"/>
        <end position="42"/>
    </location>
</feature>
<dbReference type="GO" id="GO:0005886">
    <property type="term" value="C:plasma membrane"/>
    <property type="evidence" value="ECO:0007669"/>
    <property type="project" value="UniProtKB-SubCell"/>
</dbReference>
<evidence type="ECO:0000256" key="4">
    <source>
        <dbReference type="ARBA" id="ARBA00022989"/>
    </source>
</evidence>
<keyword evidence="4 7" id="KW-1133">Transmembrane helix</keyword>
<dbReference type="EMBL" id="WEKV01000008">
    <property type="protein sequence ID" value="KAB7786383.1"/>
    <property type="molecule type" value="Genomic_DNA"/>
</dbReference>
<evidence type="ECO:0000256" key="2">
    <source>
        <dbReference type="ARBA" id="ARBA00022475"/>
    </source>
</evidence>
<comment type="similarity">
    <text evidence="6">Belongs to the exbB/tolQ family.</text>
</comment>
<accession>A0A833N1P3</accession>